<dbReference type="RefSeq" id="WP_344070446.1">
    <property type="nucleotide sequence ID" value="NZ_BAAAPL010000001.1"/>
</dbReference>
<dbReference type="EMBL" id="BAAAPL010000001">
    <property type="protein sequence ID" value="GAA1696458.1"/>
    <property type="molecule type" value="Genomic_DNA"/>
</dbReference>
<reference evidence="4" key="1">
    <citation type="journal article" date="2019" name="Int. J. Syst. Evol. Microbiol.">
        <title>The Global Catalogue of Microorganisms (GCM) 10K type strain sequencing project: providing services to taxonomists for standard genome sequencing and annotation.</title>
        <authorList>
            <consortium name="The Broad Institute Genomics Platform"/>
            <consortium name="The Broad Institute Genome Sequencing Center for Infectious Disease"/>
            <person name="Wu L."/>
            <person name="Ma J."/>
        </authorList>
    </citation>
    <scope>NUCLEOTIDE SEQUENCE [LARGE SCALE GENOMIC DNA]</scope>
    <source>
        <strain evidence="4">JCM 15577</strain>
    </source>
</reference>
<evidence type="ECO:0000313" key="3">
    <source>
        <dbReference type="EMBL" id="GAA1696458.1"/>
    </source>
</evidence>
<feature type="signal peptide" evidence="1">
    <location>
        <begin position="1"/>
        <end position="23"/>
    </location>
</feature>
<dbReference type="Gene3D" id="3.10.105.10">
    <property type="entry name" value="Dipeptide-binding Protein, Domain 3"/>
    <property type="match status" value="1"/>
</dbReference>
<comment type="caution">
    <text evidence="3">The sequence shown here is derived from an EMBL/GenBank/DDBJ whole genome shotgun (WGS) entry which is preliminary data.</text>
</comment>
<name>A0ABP4U163_9MICO</name>
<dbReference type="PANTHER" id="PTHR30290">
    <property type="entry name" value="PERIPLASMIC BINDING COMPONENT OF ABC TRANSPORTER"/>
    <property type="match status" value="1"/>
</dbReference>
<dbReference type="PIRSF" id="PIRSF002741">
    <property type="entry name" value="MppA"/>
    <property type="match status" value="1"/>
</dbReference>
<evidence type="ECO:0000256" key="1">
    <source>
        <dbReference type="SAM" id="SignalP"/>
    </source>
</evidence>
<dbReference type="InterPro" id="IPR000914">
    <property type="entry name" value="SBP_5_dom"/>
</dbReference>
<accession>A0ABP4U163</accession>
<feature type="domain" description="Solute-binding protein family 5" evidence="2">
    <location>
        <begin position="77"/>
        <end position="432"/>
    </location>
</feature>
<feature type="chain" id="PRO_5046261288" evidence="1">
    <location>
        <begin position="24"/>
        <end position="527"/>
    </location>
</feature>
<protein>
    <submittedName>
        <fullName evidence="3">ABC transporter substrate-binding protein</fullName>
    </submittedName>
</protein>
<keyword evidence="1" id="KW-0732">Signal</keyword>
<dbReference type="InterPro" id="IPR039424">
    <property type="entry name" value="SBP_5"/>
</dbReference>
<dbReference type="SUPFAM" id="SSF53850">
    <property type="entry name" value="Periplasmic binding protein-like II"/>
    <property type="match status" value="1"/>
</dbReference>
<gene>
    <name evidence="3" type="ORF">GCM10009808_12210</name>
</gene>
<dbReference type="Pfam" id="PF00496">
    <property type="entry name" value="SBP_bac_5"/>
    <property type="match status" value="1"/>
</dbReference>
<sequence length="527" mass="56901">MRKTGLALGAAITASAMMLSGCAGGGADTGAEAVYIEAIQDDPVSMNPAIASSPTVQRLGEAMLDPLVGITSDFVIFPSLAQEWEWSDDARMLTLHLAEGVTWHDGEPFTSADVVFNFEEIMPLQTYAPAMLAVIDSVEATDDHTVVLELNGEYGPFMQTLALQYMLPKHIYEGTDPTTNPANMAPIGTGPMMFDHFSSGEEVVLVKNPNYFRGEVQVDRAVYPIMPDDNTRTLALIAGEIDQAEIPASQQDQIAEHPELVHRTTGYFPQGIILQMNAVSEPLSDVDVRAAVFAAINRDEITEVALKGLGEPAQGFFPPSLSWAVNEDVNFDEDFPGDIDAINAALDGAGYPVGEDGTRFTLDVKYISTLTDTADAAEQIKAMLADVGVGVNLEGVTSAIFIEQIYTESNFDLALLRTTVSADPSLGIARWYVCNPDRMGARNPSGICDAQIDAAAEGALLTIDQDARGDFFKEMQQRSEELIFDAPLAWTNASFPTVNTAKWNGLVDPDPDTASTDINWLTMTPVR</sequence>
<evidence type="ECO:0000259" key="2">
    <source>
        <dbReference type="Pfam" id="PF00496"/>
    </source>
</evidence>
<dbReference type="Gene3D" id="3.40.190.10">
    <property type="entry name" value="Periplasmic binding protein-like II"/>
    <property type="match status" value="1"/>
</dbReference>
<evidence type="ECO:0000313" key="4">
    <source>
        <dbReference type="Proteomes" id="UP001501690"/>
    </source>
</evidence>
<proteinExistence type="predicted"/>
<dbReference type="InterPro" id="IPR030678">
    <property type="entry name" value="Peptide/Ni-bd"/>
</dbReference>
<organism evidence="3 4">
    <name type="scientific">Microbacterium sediminicola</name>
    <dbReference type="NCBI Taxonomy" id="415210"/>
    <lineage>
        <taxon>Bacteria</taxon>
        <taxon>Bacillati</taxon>
        <taxon>Actinomycetota</taxon>
        <taxon>Actinomycetes</taxon>
        <taxon>Micrococcales</taxon>
        <taxon>Microbacteriaceae</taxon>
        <taxon>Microbacterium</taxon>
    </lineage>
</organism>
<keyword evidence="4" id="KW-1185">Reference proteome</keyword>
<dbReference type="Proteomes" id="UP001501690">
    <property type="component" value="Unassembled WGS sequence"/>
</dbReference>
<dbReference type="PROSITE" id="PS51257">
    <property type="entry name" value="PROKAR_LIPOPROTEIN"/>
    <property type="match status" value="1"/>
</dbReference>